<evidence type="ECO:0000313" key="4">
    <source>
        <dbReference type="Proteomes" id="UP001151760"/>
    </source>
</evidence>
<keyword evidence="1" id="KW-0378">Hydrolase</keyword>
<keyword evidence="4" id="KW-1185">Reference proteome</keyword>
<dbReference type="Proteomes" id="UP001151760">
    <property type="component" value="Unassembled WGS sequence"/>
</dbReference>
<accession>A0ABQ5GP65</accession>
<organism evidence="3 4">
    <name type="scientific">Tanacetum coccineum</name>
    <dbReference type="NCBI Taxonomy" id="301880"/>
    <lineage>
        <taxon>Eukaryota</taxon>
        <taxon>Viridiplantae</taxon>
        <taxon>Streptophyta</taxon>
        <taxon>Embryophyta</taxon>
        <taxon>Tracheophyta</taxon>
        <taxon>Spermatophyta</taxon>
        <taxon>Magnoliopsida</taxon>
        <taxon>eudicotyledons</taxon>
        <taxon>Gunneridae</taxon>
        <taxon>Pentapetalae</taxon>
        <taxon>asterids</taxon>
        <taxon>campanulids</taxon>
        <taxon>Asterales</taxon>
        <taxon>Asteraceae</taxon>
        <taxon>Asteroideae</taxon>
        <taxon>Anthemideae</taxon>
        <taxon>Anthemidinae</taxon>
        <taxon>Tanacetum</taxon>
    </lineage>
</organism>
<proteinExistence type="inferred from homology"/>
<evidence type="ECO:0000259" key="2">
    <source>
        <dbReference type="Pfam" id="PF05970"/>
    </source>
</evidence>
<name>A0ABQ5GP65_9ASTR</name>
<keyword evidence="1" id="KW-0227">DNA damage</keyword>
<gene>
    <name evidence="3" type="ORF">Tco_1043955</name>
</gene>
<evidence type="ECO:0000256" key="1">
    <source>
        <dbReference type="RuleBase" id="RU363044"/>
    </source>
</evidence>
<reference evidence="3" key="2">
    <citation type="submission" date="2022-01" db="EMBL/GenBank/DDBJ databases">
        <authorList>
            <person name="Yamashiro T."/>
            <person name="Shiraishi A."/>
            <person name="Satake H."/>
            <person name="Nakayama K."/>
        </authorList>
    </citation>
    <scope>NUCLEOTIDE SEQUENCE</scope>
</reference>
<keyword evidence="1" id="KW-0067">ATP-binding</keyword>
<keyword evidence="1" id="KW-0547">Nucleotide-binding</keyword>
<reference evidence="3" key="1">
    <citation type="journal article" date="2022" name="Int. J. Mol. Sci.">
        <title>Draft Genome of Tanacetum Coccineum: Genomic Comparison of Closely Related Tanacetum-Family Plants.</title>
        <authorList>
            <person name="Yamashiro T."/>
            <person name="Shiraishi A."/>
            <person name="Nakayama K."/>
            <person name="Satake H."/>
        </authorList>
    </citation>
    <scope>NUCLEOTIDE SEQUENCE</scope>
</reference>
<dbReference type="EMBL" id="BQNB010018694">
    <property type="protein sequence ID" value="GJT77230.1"/>
    <property type="molecule type" value="Genomic_DNA"/>
</dbReference>
<dbReference type="EC" id="5.6.2.3" evidence="1"/>
<evidence type="ECO:0000313" key="3">
    <source>
        <dbReference type="EMBL" id="GJT77230.1"/>
    </source>
</evidence>
<keyword evidence="1" id="KW-0347">Helicase</keyword>
<dbReference type="InterPro" id="IPR010285">
    <property type="entry name" value="DNA_helicase_pif1-like_DEAD"/>
</dbReference>
<sequence>MVMRSSLIDGVLKTVAHNQDHSNPIKGTNVYVDNIDVDVTRSSRDLNLVLPVIPKGSRQDIVSASLKKPYLWDHCNVLKLTANMRLYGQRLKDGDKNKDSHNGIKVRDASLENHAERISIILLEEI</sequence>
<protein>
    <recommendedName>
        <fullName evidence="1">ATP-dependent DNA helicase</fullName>
        <ecNumber evidence="1">5.6.2.3</ecNumber>
    </recommendedName>
</protein>
<feature type="domain" description="DNA helicase Pif1-like DEAD-box helicase" evidence="2">
    <location>
        <begin position="45"/>
        <end position="98"/>
    </location>
</feature>
<comment type="catalytic activity">
    <reaction evidence="1">
        <text>ATP + H2O = ADP + phosphate + H(+)</text>
        <dbReference type="Rhea" id="RHEA:13065"/>
        <dbReference type="ChEBI" id="CHEBI:15377"/>
        <dbReference type="ChEBI" id="CHEBI:15378"/>
        <dbReference type="ChEBI" id="CHEBI:30616"/>
        <dbReference type="ChEBI" id="CHEBI:43474"/>
        <dbReference type="ChEBI" id="CHEBI:456216"/>
        <dbReference type="EC" id="5.6.2.3"/>
    </reaction>
</comment>
<keyword evidence="1" id="KW-0233">DNA recombination</keyword>
<comment type="similarity">
    <text evidence="1">Belongs to the helicase family.</text>
</comment>
<comment type="caution">
    <text evidence="3">The sequence shown here is derived from an EMBL/GenBank/DDBJ whole genome shotgun (WGS) entry which is preliminary data.</text>
</comment>
<comment type="cofactor">
    <cofactor evidence="1">
        <name>Mg(2+)</name>
        <dbReference type="ChEBI" id="CHEBI:18420"/>
    </cofactor>
</comment>
<dbReference type="Pfam" id="PF05970">
    <property type="entry name" value="PIF1"/>
    <property type="match status" value="1"/>
</dbReference>
<keyword evidence="1" id="KW-0234">DNA repair</keyword>